<dbReference type="Pfam" id="PF03625">
    <property type="entry name" value="DUF302"/>
    <property type="match status" value="1"/>
</dbReference>
<dbReference type="AlphaFoldDB" id="A0A1G9BR69"/>
<organism evidence="2 3">
    <name type="scientific">Nonomuraea maritima</name>
    <dbReference type="NCBI Taxonomy" id="683260"/>
    <lineage>
        <taxon>Bacteria</taxon>
        <taxon>Bacillati</taxon>
        <taxon>Actinomycetota</taxon>
        <taxon>Actinomycetes</taxon>
        <taxon>Streptosporangiales</taxon>
        <taxon>Streptosporangiaceae</taxon>
        <taxon>Nonomuraea</taxon>
    </lineage>
</organism>
<proteinExistence type="predicted"/>
<accession>A0A1G9BR69</accession>
<evidence type="ECO:0000313" key="3">
    <source>
        <dbReference type="Proteomes" id="UP000198683"/>
    </source>
</evidence>
<feature type="domain" description="DUF302" evidence="1">
    <location>
        <begin position="34"/>
        <end position="93"/>
    </location>
</feature>
<dbReference type="Gene3D" id="3.30.310.70">
    <property type="entry name" value="TT1751-like domain"/>
    <property type="match status" value="1"/>
</dbReference>
<dbReference type="EMBL" id="FNFB01000007">
    <property type="protein sequence ID" value="SDK41972.1"/>
    <property type="molecule type" value="Genomic_DNA"/>
</dbReference>
<evidence type="ECO:0000259" key="1">
    <source>
        <dbReference type="Pfam" id="PF03625"/>
    </source>
</evidence>
<sequence>MKIVTRDSAGSVSETVERLKELIAAKGLKLFTVIEHDAAAADAGLSMRPAKVVVFGNPVTGTPLMIACPLLALDLPMRILIWQDASGGTRISHGDVADLQERHGLTDDQAAPLRGVEALAAAASGT</sequence>
<reference evidence="2 3" key="1">
    <citation type="submission" date="2016-10" db="EMBL/GenBank/DDBJ databases">
        <authorList>
            <person name="de Groot N.N."/>
        </authorList>
    </citation>
    <scope>NUCLEOTIDE SEQUENCE [LARGE SCALE GENOMIC DNA]</scope>
    <source>
        <strain evidence="2 3">CGMCC 4.5681</strain>
    </source>
</reference>
<evidence type="ECO:0000313" key="2">
    <source>
        <dbReference type="EMBL" id="SDK41972.1"/>
    </source>
</evidence>
<dbReference type="CDD" id="cd14797">
    <property type="entry name" value="DUF302"/>
    <property type="match status" value="1"/>
</dbReference>
<dbReference type="SUPFAM" id="SSF103247">
    <property type="entry name" value="TT1751-like"/>
    <property type="match status" value="1"/>
</dbReference>
<dbReference type="PANTHER" id="PTHR38342:SF2">
    <property type="entry name" value="INNER MEMBRANE OR EXPORTED"/>
    <property type="match status" value="1"/>
</dbReference>
<gene>
    <name evidence="2" type="ORF">SAMN05421874_107262</name>
</gene>
<name>A0A1G9BR69_9ACTN</name>
<dbReference type="STRING" id="683260.SAMN05421874_107262"/>
<dbReference type="OrthoDB" id="9799367at2"/>
<protein>
    <submittedName>
        <fullName evidence="2">Uncharacterized conserved protein, DUF302 family</fullName>
    </submittedName>
</protein>
<dbReference type="RefSeq" id="WP_090764596.1">
    <property type="nucleotide sequence ID" value="NZ_FNFB01000007.1"/>
</dbReference>
<keyword evidence="3" id="KW-1185">Reference proteome</keyword>
<dbReference type="PANTHER" id="PTHR38342">
    <property type="entry name" value="SLR5037 PROTEIN"/>
    <property type="match status" value="1"/>
</dbReference>
<dbReference type="Proteomes" id="UP000198683">
    <property type="component" value="Unassembled WGS sequence"/>
</dbReference>
<dbReference type="InterPro" id="IPR005180">
    <property type="entry name" value="DUF302"/>
</dbReference>
<dbReference type="InterPro" id="IPR035923">
    <property type="entry name" value="TT1751-like_sf"/>
</dbReference>